<reference evidence="3" key="1">
    <citation type="submission" date="2016-10" db="EMBL/GenBank/DDBJ databases">
        <authorList>
            <person name="Varghese N."/>
            <person name="Submissions S."/>
        </authorList>
    </citation>
    <scope>NUCLEOTIDE SEQUENCE [LARGE SCALE GENOMIC DNA]</scope>
    <source>
        <strain evidence="3">DSM 45789</strain>
    </source>
</reference>
<dbReference type="EMBL" id="FPAA01000006">
    <property type="protein sequence ID" value="SFS70045.1"/>
    <property type="molecule type" value="Genomic_DNA"/>
</dbReference>
<dbReference type="RefSeq" id="WP_140413584.1">
    <property type="nucleotide sequence ID" value="NZ_FPAA01000006.1"/>
</dbReference>
<evidence type="ECO:0000313" key="2">
    <source>
        <dbReference type="EMBL" id="SFS70045.1"/>
    </source>
</evidence>
<organism evidence="2 3">
    <name type="scientific">Marininema halotolerans</name>
    <dbReference type="NCBI Taxonomy" id="1155944"/>
    <lineage>
        <taxon>Bacteria</taxon>
        <taxon>Bacillati</taxon>
        <taxon>Bacillota</taxon>
        <taxon>Bacilli</taxon>
        <taxon>Bacillales</taxon>
        <taxon>Thermoactinomycetaceae</taxon>
        <taxon>Marininema</taxon>
    </lineage>
</organism>
<dbReference type="OrthoDB" id="72213at2"/>
<dbReference type="AlphaFoldDB" id="A0A1I6RZ86"/>
<accession>A0A1I6RZ86</accession>
<keyword evidence="3" id="KW-1185">Reference proteome</keyword>
<gene>
    <name evidence="2" type="ORF">SAMN05444972_10647</name>
</gene>
<dbReference type="InterPro" id="IPR024976">
    <property type="entry name" value="DUF3885"/>
</dbReference>
<dbReference type="Pfam" id="PF13021">
    <property type="entry name" value="DUF3885"/>
    <property type="match status" value="1"/>
</dbReference>
<feature type="domain" description="DUF3885" evidence="1">
    <location>
        <begin position="3"/>
        <end position="192"/>
    </location>
</feature>
<protein>
    <recommendedName>
        <fullName evidence="1">DUF3885 domain-containing protein</fullName>
    </recommendedName>
</protein>
<evidence type="ECO:0000313" key="3">
    <source>
        <dbReference type="Proteomes" id="UP000198660"/>
    </source>
</evidence>
<sequence length="205" mass="25236">MNIDEYMMKHFPGLSLEPPLFYNWNIGIRFELGDPHEEDEKKYMERVLKRGLTLLKALHQNHDELFIVCYYDKLKREPYKKVNAFNRSMRNKHVKYQMHHQVFPFREPEEDEDDEYETHRLLLKCEVQDVNLPKMIRRFFYRNDMPRLYFVNIKRGTIFSIYDDRGCDLVSTKKENIEEIYYTFNEWILDWDRSRIDGLFQNNLS</sequence>
<evidence type="ECO:0000259" key="1">
    <source>
        <dbReference type="Pfam" id="PF13021"/>
    </source>
</evidence>
<name>A0A1I6RZ86_9BACL</name>
<proteinExistence type="predicted"/>
<dbReference type="Proteomes" id="UP000198660">
    <property type="component" value="Unassembled WGS sequence"/>
</dbReference>